<protein>
    <submittedName>
        <fullName evidence="1">Uncharacterized protein</fullName>
    </submittedName>
</protein>
<name>A0A0A8Y6S2_ARUDO</name>
<accession>A0A0A8Y6S2</accession>
<sequence>MAGGAVRQRVVQHAAVFCGAHAAAGRGALGGGAELTEHADWPELVEHTDRSWSTRHGQQSAARTFLAADLARG</sequence>
<reference evidence="1" key="1">
    <citation type="submission" date="2014-09" db="EMBL/GenBank/DDBJ databases">
        <authorList>
            <person name="Magalhaes I.L.F."/>
            <person name="Oliveira U."/>
            <person name="Santos F.R."/>
            <person name="Vidigal T.H.D.A."/>
            <person name="Brescovit A.D."/>
            <person name="Santos A.J."/>
        </authorList>
    </citation>
    <scope>NUCLEOTIDE SEQUENCE</scope>
    <source>
        <tissue evidence="1">Shoot tissue taken approximately 20 cm above the soil surface</tissue>
    </source>
</reference>
<evidence type="ECO:0000313" key="1">
    <source>
        <dbReference type="EMBL" id="JAD20775.1"/>
    </source>
</evidence>
<reference evidence="1" key="2">
    <citation type="journal article" date="2015" name="Data Brief">
        <title>Shoot transcriptome of the giant reed, Arundo donax.</title>
        <authorList>
            <person name="Barrero R.A."/>
            <person name="Guerrero F.D."/>
            <person name="Moolhuijzen P."/>
            <person name="Goolsby J.A."/>
            <person name="Tidwell J."/>
            <person name="Bellgard S.E."/>
            <person name="Bellgard M.I."/>
        </authorList>
    </citation>
    <scope>NUCLEOTIDE SEQUENCE</scope>
    <source>
        <tissue evidence="1">Shoot tissue taken approximately 20 cm above the soil surface</tissue>
    </source>
</reference>
<organism evidence="1">
    <name type="scientific">Arundo donax</name>
    <name type="common">Giant reed</name>
    <name type="synonym">Donax arundinaceus</name>
    <dbReference type="NCBI Taxonomy" id="35708"/>
    <lineage>
        <taxon>Eukaryota</taxon>
        <taxon>Viridiplantae</taxon>
        <taxon>Streptophyta</taxon>
        <taxon>Embryophyta</taxon>
        <taxon>Tracheophyta</taxon>
        <taxon>Spermatophyta</taxon>
        <taxon>Magnoliopsida</taxon>
        <taxon>Liliopsida</taxon>
        <taxon>Poales</taxon>
        <taxon>Poaceae</taxon>
        <taxon>PACMAD clade</taxon>
        <taxon>Arundinoideae</taxon>
        <taxon>Arundineae</taxon>
        <taxon>Arundo</taxon>
    </lineage>
</organism>
<proteinExistence type="predicted"/>
<dbReference type="AlphaFoldDB" id="A0A0A8Y6S2"/>
<dbReference type="EMBL" id="GBRH01277120">
    <property type="protein sequence ID" value="JAD20775.1"/>
    <property type="molecule type" value="Transcribed_RNA"/>
</dbReference>